<dbReference type="AlphaFoldDB" id="A0A2Z6EZL9"/>
<reference evidence="1" key="1">
    <citation type="submission" date="2016-02" db="EMBL/GenBank/DDBJ databases">
        <title>Halorhodospira halochloris DSM-1059 complete genome, version 2.</title>
        <authorList>
            <person name="Tsukatani Y."/>
        </authorList>
    </citation>
    <scope>NUCLEOTIDE SEQUENCE</scope>
    <source>
        <strain evidence="1">DSM 1059</strain>
    </source>
</reference>
<dbReference type="EMBL" id="AP017372">
    <property type="protein sequence ID" value="BBE11066.1"/>
    <property type="molecule type" value="Genomic_DNA"/>
</dbReference>
<dbReference type="RefSeq" id="WP_096409500.1">
    <property type="nucleotide sequence ID" value="NZ_AP017372.2"/>
</dbReference>
<name>A0A2Z6EZL9_HALHR</name>
<accession>A0A2Z6EZL9</accession>
<keyword evidence="2" id="KW-1185">Reference proteome</keyword>
<evidence type="ECO:0008006" key="3">
    <source>
        <dbReference type="Google" id="ProtNLM"/>
    </source>
</evidence>
<gene>
    <name evidence="1" type="ORF">HH1059_13830</name>
</gene>
<evidence type="ECO:0000313" key="1">
    <source>
        <dbReference type="EMBL" id="BBE11066.1"/>
    </source>
</evidence>
<dbReference type="PROSITE" id="PS51257">
    <property type="entry name" value="PROKAR_LIPOPROTEIN"/>
    <property type="match status" value="1"/>
</dbReference>
<evidence type="ECO:0000313" key="2">
    <source>
        <dbReference type="Proteomes" id="UP000218890"/>
    </source>
</evidence>
<sequence>MKLLPPIALAIIVFIQGCGGSNSEEYDSKLIYNFVASCSQQGQASVEQCGCMMDEIRKNVSQDKFMEYETNMLSGGKIPDEFNKIISSARSVCR</sequence>
<protein>
    <recommendedName>
        <fullName evidence="3">Lipoprotein</fullName>
    </recommendedName>
</protein>
<organism evidence="1 2">
    <name type="scientific">Halorhodospira halochloris</name>
    <name type="common">Ectothiorhodospira halochloris</name>
    <dbReference type="NCBI Taxonomy" id="1052"/>
    <lineage>
        <taxon>Bacteria</taxon>
        <taxon>Pseudomonadati</taxon>
        <taxon>Pseudomonadota</taxon>
        <taxon>Gammaproteobacteria</taxon>
        <taxon>Chromatiales</taxon>
        <taxon>Ectothiorhodospiraceae</taxon>
        <taxon>Halorhodospira</taxon>
    </lineage>
</organism>
<proteinExistence type="predicted"/>
<dbReference type="Proteomes" id="UP000218890">
    <property type="component" value="Chromosome"/>
</dbReference>
<dbReference type="KEGG" id="hhk:HH1059_13830"/>